<dbReference type="Pfam" id="PF00440">
    <property type="entry name" value="TetR_N"/>
    <property type="match status" value="1"/>
</dbReference>
<keyword evidence="6" id="KW-1185">Reference proteome</keyword>
<name>A0ABP9FPT8_9SPHI</name>
<dbReference type="PROSITE" id="PS50977">
    <property type="entry name" value="HTH_TETR_2"/>
    <property type="match status" value="1"/>
</dbReference>
<keyword evidence="3" id="KW-0472">Membrane</keyword>
<dbReference type="Proteomes" id="UP001501436">
    <property type="component" value="Unassembled WGS sequence"/>
</dbReference>
<feature type="DNA-binding region" description="H-T-H motif" evidence="2">
    <location>
        <begin position="37"/>
        <end position="56"/>
    </location>
</feature>
<evidence type="ECO:0000256" key="2">
    <source>
        <dbReference type="PROSITE-ProRule" id="PRU00335"/>
    </source>
</evidence>
<protein>
    <submittedName>
        <fullName evidence="5">TetR/AcrR family transcriptional regulator</fullName>
    </submittedName>
</protein>
<keyword evidence="1 2" id="KW-0238">DNA-binding</keyword>
<dbReference type="InterPro" id="IPR001647">
    <property type="entry name" value="HTH_TetR"/>
</dbReference>
<organism evidence="5 6">
    <name type="scientific">Mucilaginibacter defluvii</name>
    <dbReference type="NCBI Taxonomy" id="1196019"/>
    <lineage>
        <taxon>Bacteria</taxon>
        <taxon>Pseudomonadati</taxon>
        <taxon>Bacteroidota</taxon>
        <taxon>Sphingobacteriia</taxon>
        <taxon>Sphingobacteriales</taxon>
        <taxon>Sphingobacteriaceae</taxon>
        <taxon>Mucilaginibacter</taxon>
    </lineage>
</organism>
<feature type="domain" description="HTH tetR-type" evidence="4">
    <location>
        <begin position="14"/>
        <end position="74"/>
    </location>
</feature>
<dbReference type="PANTHER" id="PTHR30328">
    <property type="entry name" value="TRANSCRIPTIONAL REPRESSOR"/>
    <property type="match status" value="1"/>
</dbReference>
<evidence type="ECO:0000256" key="3">
    <source>
        <dbReference type="SAM" id="Phobius"/>
    </source>
</evidence>
<dbReference type="InterPro" id="IPR050109">
    <property type="entry name" value="HTH-type_TetR-like_transc_reg"/>
</dbReference>
<evidence type="ECO:0000256" key="1">
    <source>
        <dbReference type="ARBA" id="ARBA00023125"/>
    </source>
</evidence>
<dbReference type="PANTHER" id="PTHR30328:SF54">
    <property type="entry name" value="HTH-TYPE TRANSCRIPTIONAL REPRESSOR SCO4008"/>
    <property type="match status" value="1"/>
</dbReference>
<dbReference type="InterPro" id="IPR009057">
    <property type="entry name" value="Homeodomain-like_sf"/>
</dbReference>
<comment type="caution">
    <text evidence="5">The sequence shown here is derived from an EMBL/GenBank/DDBJ whole genome shotgun (WGS) entry which is preliminary data.</text>
</comment>
<dbReference type="SUPFAM" id="SSF46689">
    <property type="entry name" value="Homeodomain-like"/>
    <property type="match status" value="1"/>
</dbReference>
<accession>A0ABP9FPT8</accession>
<evidence type="ECO:0000259" key="4">
    <source>
        <dbReference type="PROSITE" id="PS50977"/>
    </source>
</evidence>
<feature type="transmembrane region" description="Helical" evidence="3">
    <location>
        <begin position="156"/>
        <end position="174"/>
    </location>
</feature>
<keyword evidence="3" id="KW-1133">Transmembrane helix</keyword>
<dbReference type="EMBL" id="BAABJI010000001">
    <property type="protein sequence ID" value="GAA4910226.1"/>
    <property type="molecule type" value="Genomic_DNA"/>
</dbReference>
<evidence type="ECO:0000313" key="5">
    <source>
        <dbReference type="EMBL" id="GAA4910226.1"/>
    </source>
</evidence>
<proteinExistence type="predicted"/>
<dbReference type="RefSeq" id="WP_345330018.1">
    <property type="nucleotide sequence ID" value="NZ_BAABJI010000001.1"/>
</dbReference>
<evidence type="ECO:0000313" key="6">
    <source>
        <dbReference type="Proteomes" id="UP001501436"/>
    </source>
</evidence>
<sequence length="213" mass="24749">MKPSEKHKQIRNKELTKRKLIDAVGQILRKDGYAGLGVNKVAKQAGVTKKLIYDYFDRDFNNLMEAYILETDYWMMFADKVKELTERHAFTDHQKLITDILQNQFRYFHLEKQVQELIIWEVTSKSPLMRSIHNVRESLGQQLFEMTDTHFKKTNINFRAVAALLVGGIYYSILHTRHNGGSFSGLDLSTEKGRDEMLEAIEMIVGWAYKAGV</sequence>
<gene>
    <name evidence="5" type="ORF">GCM10023313_11740</name>
</gene>
<keyword evidence="3" id="KW-0812">Transmembrane</keyword>
<reference evidence="6" key="1">
    <citation type="journal article" date="2019" name="Int. J. Syst. Evol. Microbiol.">
        <title>The Global Catalogue of Microorganisms (GCM) 10K type strain sequencing project: providing services to taxonomists for standard genome sequencing and annotation.</title>
        <authorList>
            <consortium name="The Broad Institute Genomics Platform"/>
            <consortium name="The Broad Institute Genome Sequencing Center for Infectious Disease"/>
            <person name="Wu L."/>
            <person name="Ma J."/>
        </authorList>
    </citation>
    <scope>NUCLEOTIDE SEQUENCE [LARGE SCALE GENOMIC DNA]</scope>
    <source>
        <strain evidence="6">JCM 18283</strain>
    </source>
</reference>
<dbReference type="Gene3D" id="1.10.357.10">
    <property type="entry name" value="Tetracycline Repressor, domain 2"/>
    <property type="match status" value="1"/>
</dbReference>